<gene>
    <name evidence="1" type="primary">458</name>
    <name evidence="1" type="ORF">PBI_121Q_458</name>
</gene>
<keyword evidence="2" id="KW-1185">Reference proteome</keyword>
<dbReference type="RefSeq" id="YP_009102045.1">
    <property type="nucleotide sequence ID" value="NC_025447.1"/>
</dbReference>
<evidence type="ECO:0000313" key="2">
    <source>
        <dbReference type="Proteomes" id="UP000029889"/>
    </source>
</evidence>
<protein>
    <recommendedName>
        <fullName evidence="3">Aminoacyl-tRNA hydrolase</fullName>
    </recommendedName>
</protein>
<dbReference type="GeneID" id="22111498"/>
<name>A0A097EY40_9CAUD</name>
<sequence length="139" mass="15553">MEMKLYCLTNMYCQGVQAGIQAFHAGVKLIKEYEGTAFSTIIDEWYYEHETIVVLNAGGHDKLNSYYNNLSKQGKVPFAKFNEAGLNDAITCVAVLCTSEMIEDMAVMRMNLPAGDQLMQVKYGALFDTLKAISTMRTI</sequence>
<evidence type="ECO:0008006" key="3">
    <source>
        <dbReference type="Google" id="ProtNLM"/>
    </source>
</evidence>
<dbReference type="InterPro" id="IPR002833">
    <property type="entry name" value="PTH2"/>
</dbReference>
<dbReference type="Pfam" id="PF01981">
    <property type="entry name" value="PTH2"/>
    <property type="match status" value="1"/>
</dbReference>
<dbReference type="OrthoDB" id="19461at10239"/>
<evidence type="ECO:0000313" key="1">
    <source>
        <dbReference type="EMBL" id="AIT14348.1"/>
    </source>
</evidence>
<accession>A0A097EY40</accession>
<organism evidence="1 2">
    <name type="scientific">Escherichia phage 121Q</name>
    <dbReference type="NCBI Taxonomy" id="1555202"/>
    <lineage>
        <taxon>Viruses</taxon>
        <taxon>Duplodnaviria</taxon>
        <taxon>Heunggongvirae</taxon>
        <taxon>Uroviricota</taxon>
        <taxon>Caudoviricetes</taxon>
        <taxon>Asteriusvirus</taxon>
        <taxon>Asteriusvirus av121Q</taxon>
    </lineage>
</organism>
<proteinExistence type="predicted"/>
<reference evidence="1 2" key="1">
    <citation type="submission" date="2014-09" db="EMBL/GenBank/DDBJ databases">
        <authorList>
            <person name="Lapin J.S."/>
            <person name="Pope W.H."/>
            <person name="Hua J."/>
            <person name="Ford M.E."/>
            <person name="Conway J.F."/>
            <person name="Hatfull G.F."/>
            <person name="Hendrix R.W."/>
        </authorList>
    </citation>
    <scope>NUCLEOTIDE SEQUENCE [LARGE SCALE GENOMIC DNA]</scope>
</reference>
<dbReference type="GO" id="GO:0004045">
    <property type="term" value="F:peptidyl-tRNA hydrolase activity"/>
    <property type="evidence" value="ECO:0007669"/>
    <property type="project" value="InterPro"/>
</dbReference>
<dbReference type="Proteomes" id="UP000029889">
    <property type="component" value="Segment"/>
</dbReference>
<dbReference type="KEGG" id="vg:22111498"/>
<dbReference type="EMBL" id="KM507819">
    <property type="protein sequence ID" value="AIT14348.1"/>
    <property type="molecule type" value="Genomic_DNA"/>
</dbReference>